<feature type="compositionally biased region" description="Polar residues" evidence="4">
    <location>
        <begin position="43"/>
        <end position="53"/>
    </location>
</feature>
<name>A0A220TZ85_9BACI</name>
<dbReference type="GO" id="GO:0046872">
    <property type="term" value="F:metal ion binding"/>
    <property type="evidence" value="ECO:0007669"/>
    <property type="project" value="UniProtKB-KW"/>
</dbReference>
<dbReference type="OrthoDB" id="279535at2"/>
<gene>
    <name evidence="6" type="ORF">CFK37_02255</name>
</gene>
<dbReference type="PANTHER" id="PTHR42838:SF2">
    <property type="entry name" value="NITROUS-OXIDE REDUCTASE"/>
    <property type="match status" value="1"/>
</dbReference>
<dbReference type="KEGG" id="vil:CFK37_02255"/>
<dbReference type="AlphaFoldDB" id="A0A220TZ85"/>
<evidence type="ECO:0000313" key="6">
    <source>
        <dbReference type="EMBL" id="ASK61099.1"/>
    </source>
</evidence>
<dbReference type="Gene3D" id="2.60.40.420">
    <property type="entry name" value="Cupredoxins - blue copper proteins"/>
    <property type="match status" value="1"/>
</dbReference>
<dbReference type="PANTHER" id="PTHR42838">
    <property type="entry name" value="CYTOCHROME C OXIDASE SUBUNIT II"/>
    <property type="match status" value="1"/>
</dbReference>
<feature type="region of interest" description="Disordered" evidence="4">
    <location>
        <begin position="23"/>
        <end position="53"/>
    </location>
</feature>
<dbReference type="InterPro" id="IPR008972">
    <property type="entry name" value="Cupredoxin"/>
</dbReference>
<keyword evidence="3" id="KW-0186">Copper</keyword>
<dbReference type="GO" id="GO:0030313">
    <property type="term" value="C:cell envelope"/>
    <property type="evidence" value="ECO:0007669"/>
    <property type="project" value="UniProtKB-SubCell"/>
</dbReference>
<evidence type="ECO:0000256" key="5">
    <source>
        <dbReference type="SAM" id="SignalP"/>
    </source>
</evidence>
<proteinExistence type="predicted"/>
<dbReference type="RefSeq" id="WP_089060376.1">
    <property type="nucleotide sequence ID" value="NZ_CP022315.1"/>
</dbReference>
<keyword evidence="2" id="KW-0479">Metal-binding</keyword>
<evidence type="ECO:0000256" key="3">
    <source>
        <dbReference type="ARBA" id="ARBA00023008"/>
    </source>
</evidence>
<reference evidence="6 7" key="1">
    <citation type="submission" date="2017-07" db="EMBL/GenBank/DDBJ databases">
        <title>Virgibacillus sp. LM2416.</title>
        <authorList>
            <person name="Tak E.J."/>
            <person name="Bae J.-W."/>
        </authorList>
    </citation>
    <scope>NUCLEOTIDE SEQUENCE [LARGE SCALE GENOMIC DNA]</scope>
    <source>
        <strain evidence="6 7">LM2416</strain>
    </source>
</reference>
<protein>
    <submittedName>
        <fullName evidence="6">Cytochrome C oxidase subunit II</fullName>
    </submittedName>
</protein>
<feature type="compositionally biased region" description="Low complexity" evidence="4">
    <location>
        <begin position="23"/>
        <end position="33"/>
    </location>
</feature>
<feature type="chain" id="PRO_5039103243" evidence="5">
    <location>
        <begin position="19"/>
        <end position="138"/>
    </location>
</feature>
<dbReference type="EMBL" id="CP022315">
    <property type="protein sequence ID" value="ASK61099.1"/>
    <property type="molecule type" value="Genomic_DNA"/>
</dbReference>
<evidence type="ECO:0000256" key="2">
    <source>
        <dbReference type="ARBA" id="ARBA00022723"/>
    </source>
</evidence>
<dbReference type="SUPFAM" id="SSF49503">
    <property type="entry name" value="Cupredoxins"/>
    <property type="match status" value="1"/>
</dbReference>
<accession>A0A220TZ85</accession>
<dbReference type="InterPro" id="IPR051403">
    <property type="entry name" value="NosZ/Cyto_c_oxidase_sub2"/>
</dbReference>
<comment type="subcellular location">
    <subcellularLocation>
        <location evidence="1">Cell envelope</location>
    </subcellularLocation>
</comment>
<sequence length="138" mass="14433">MKKALVTALLLSLILILAACGSSNEESSNDSGNGDSGDKTEQSADSSGDSAAKTNLDITATNFQFNKEEYSVPAGKEVTVSLTSKEGKHGLQIQGTDVNIEGEGKATFTIDEPGEYMIHCSVPCGEGHSDMMSTLVVK</sequence>
<feature type="signal peptide" evidence="5">
    <location>
        <begin position="1"/>
        <end position="18"/>
    </location>
</feature>
<evidence type="ECO:0000313" key="7">
    <source>
        <dbReference type="Proteomes" id="UP000198312"/>
    </source>
</evidence>
<organism evidence="6 7">
    <name type="scientific">Virgibacillus phasianinus</name>
    <dbReference type="NCBI Taxonomy" id="2017483"/>
    <lineage>
        <taxon>Bacteria</taxon>
        <taxon>Bacillati</taxon>
        <taxon>Bacillota</taxon>
        <taxon>Bacilli</taxon>
        <taxon>Bacillales</taxon>
        <taxon>Bacillaceae</taxon>
        <taxon>Virgibacillus</taxon>
    </lineage>
</organism>
<evidence type="ECO:0000256" key="1">
    <source>
        <dbReference type="ARBA" id="ARBA00004196"/>
    </source>
</evidence>
<evidence type="ECO:0000256" key="4">
    <source>
        <dbReference type="SAM" id="MobiDB-lite"/>
    </source>
</evidence>
<keyword evidence="5" id="KW-0732">Signal</keyword>
<dbReference type="Proteomes" id="UP000198312">
    <property type="component" value="Chromosome"/>
</dbReference>
<dbReference type="PROSITE" id="PS51257">
    <property type="entry name" value="PROKAR_LIPOPROTEIN"/>
    <property type="match status" value="1"/>
</dbReference>
<keyword evidence="7" id="KW-1185">Reference proteome</keyword>